<name>A0ABM9RQ98_PARSO</name>
<sequence length="107" mass="12741">MHNYLVGILETLGIDIAWMEYEGDSDEYIVFSIYDDKESDFFDNTNLSETYYITINYYFKSLKNIDKWEKIRDLLKENGFAYDGGEDLKTKNIYGKNMDFIYKKTTS</sequence>
<organism evidence="1 2">
    <name type="scientific">Paraclostridium sordellii</name>
    <name type="common">Clostridium sordellii</name>
    <dbReference type="NCBI Taxonomy" id="1505"/>
    <lineage>
        <taxon>Bacteria</taxon>
        <taxon>Bacillati</taxon>
        <taxon>Bacillota</taxon>
        <taxon>Clostridia</taxon>
        <taxon>Peptostreptococcales</taxon>
        <taxon>Peptostreptococcaceae</taxon>
        <taxon>Paraclostridium</taxon>
    </lineage>
</organism>
<reference evidence="1 2" key="1">
    <citation type="submission" date="2014-11" db="EMBL/GenBank/DDBJ databases">
        <authorList>
            <person name="Aslett M.A."/>
            <person name="De Silva N."/>
        </authorList>
    </citation>
    <scope>NUCLEOTIDE SEQUENCE [LARGE SCALE GENOMIC DNA]</scope>
    <source>
        <strain evidence="1 2">ATCC9714</strain>
    </source>
</reference>
<accession>A0ABM9RQ98</accession>
<dbReference type="EMBL" id="LN679998">
    <property type="protein sequence ID" value="CEJ74229.1"/>
    <property type="molecule type" value="Genomic_DNA"/>
</dbReference>
<dbReference type="GeneID" id="97537951"/>
<keyword evidence="2" id="KW-1185">Reference proteome</keyword>
<evidence type="ECO:0000313" key="2">
    <source>
        <dbReference type="Proteomes" id="UP000032811"/>
    </source>
</evidence>
<evidence type="ECO:0000313" key="1">
    <source>
        <dbReference type="EMBL" id="CEJ74229.1"/>
    </source>
</evidence>
<proteinExistence type="predicted"/>
<dbReference type="RefSeq" id="WP_021125765.1">
    <property type="nucleotide sequence ID" value="NZ_CDNJ01000003.1"/>
</dbReference>
<dbReference type="Proteomes" id="UP000032811">
    <property type="component" value="Chromosome 1"/>
</dbReference>
<protein>
    <submittedName>
        <fullName evidence="1">Uncharacterized protein</fullName>
    </submittedName>
</protein>
<gene>
    <name evidence="1" type="ORF">ATCC9714_21171</name>
</gene>